<protein>
    <submittedName>
        <fullName evidence="3">Pesticidal crystal protein cry22Aa</fullName>
    </submittedName>
</protein>
<organism evidence="3 4">
    <name type="scientific">Jeotgalicoccus saudimassiliensis</name>
    <dbReference type="NCBI Taxonomy" id="1461582"/>
    <lineage>
        <taxon>Bacteria</taxon>
        <taxon>Bacillati</taxon>
        <taxon>Bacillota</taxon>
        <taxon>Bacilli</taxon>
        <taxon>Bacillales</taxon>
        <taxon>Staphylococcaceae</taxon>
        <taxon>Jeotgalicoccus</taxon>
    </lineage>
</organism>
<accession>A0A078LYY7</accession>
<dbReference type="InterPro" id="IPR013783">
    <property type="entry name" value="Ig-like_fold"/>
</dbReference>
<proteinExistence type="predicted"/>
<sequence>MKANTLIKFMIGALPVAPIVGDFVNTDIEPVSDGPDEAYENYSGPTMKQEVESHSGNIPAIKGVSNINVKTGSDFNPLAGVYALDNQDGNITDNIEVTSNSVNTDRPGTYSITYRVENNRGGYYEHVRQVTVSDRDSDPVPLIPPTAAQLGESGSDQDTPSAEESNNSVVFSGTGDLTITTGESFDPKDGVRVLDIDGTDISNLLYISGEVDTETPGEYTIAYAVFDSFGDPAADARTVTVQ</sequence>
<feature type="compositionally biased region" description="Polar residues" evidence="1">
    <location>
        <begin position="152"/>
        <end position="183"/>
    </location>
</feature>
<dbReference type="Proteomes" id="UP000044136">
    <property type="component" value="Unassembled WGS sequence"/>
</dbReference>
<dbReference type="InterPro" id="IPR032179">
    <property type="entry name" value="Cry22Aa_Ig-like"/>
</dbReference>
<feature type="domain" description="Pesticidal crystal protein Cry22Aa Ig-like" evidence="2">
    <location>
        <begin position="60"/>
        <end position="132"/>
    </location>
</feature>
<dbReference type="RefSeq" id="WP_035807845.1">
    <property type="nucleotide sequence ID" value="NZ_CCSE01000001.1"/>
</dbReference>
<reference evidence="3 4" key="1">
    <citation type="submission" date="2014-07" db="EMBL/GenBank/DDBJ databases">
        <authorList>
            <person name="Urmite Genomes Urmite Genomes"/>
        </authorList>
    </citation>
    <scope>NUCLEOTIDE SEQUENCE [LARGE SCALE GENOMIC DNA]</scope>
    <source>
        <strain evidence="3 4">13MG44_air</strain>
    </source>
</reference>
<keyword evidence="4" id="KW-1185">Reference proteome</keyword>
<name>A0A078LYY7_9STAP</name>
<dbReference type="STRING" id="1461582.BN1048_00380"/>
<evidence type="ECO:0000313" key="3">
    <source>
        <dbReference type="EMBL" id="CDZ99269.1"/>
    </source>
</evidence>
<dbReference type="eggNOG" id="COG3227">
    <property type="taxonomic scope" value="Bacteria"/>
</dbReference>
<evidence type="ECO:0000259" key="2">
    <source>
        <dbReference type="Pfam" id="PF16403"/>
    </source>
</evidence>
<feature type="region of interest" description="Disordered" evidence="1">
    <location>
        <begin position="133"/>
        <end position="183"/>
    </location>
</feature>
<feature type="domain" description="Pesticidal crystal protein Cry22Aa Ig-like" evidence="2">
    <location>
        <begin position="172"/>
        <end position="241"/>
    </location>
</feature>
<dbReference type="AlphaFoldDB" id="A0A078LYY7"/>
<gene>
    <name evidence="3" type="ORF">BN1048_00380</name>
</gene>
<evidence type="ECO:0000256" key="1">
    <source>
        <dbReference type="SAM" id="MobiDB-lite"/>
    </source>
</evidence>
<evidence type="ECO:0000313" key="4">
    <source>
        <dbReference type="Proteomes" id="UP000044136"/>
    </source>
</evidence>
<dbReference type="HOGENOM" id="CLU_1145995_0_0_9"/>
<dbReference type="Pfam" id="PF16403">
    <property type="entry name" value="Bact_surface_Ig-like"/>
    <property type="match status" value="2"/>
</dbReference>
<dbReference type="OrthoDB" id="2195004at2"/>
<dbReference type="EMBL" id="CCSE01000001">
    <property type="protein sequence ID" value="CDZ99269.1"/>
    <property type="molecule type" value="Genomic_DNA"/>
</dbReference>
<dbReference type="Gene3D" id="2.60.40.10">
    <property type="entry name" value="Immunoglobulins"/>
    <property type="match status" value="2"/>
</dbReference>